<accession>A0A975U4P2</accession>
<dbReference type="InterPro" id="IPR005490">
    <property type="entry name" value="LD_TPept_cat_dom"/>
</dbReference>
<evidence type="ECO:0000256" key="1">
    <source>
        <dbReference type="PROSITE-ProRule" id="PRU01373"/>
    </source>
</evidence>
<dbReference type="EMBL" id="CP076448">
    <property type="protein sequence ID" value="QXM26249.1"/>
    <property type="molecule type" value="Genomic_DNA"/>
</dbReference>
<sequence>MGTLLRGPDGRPFRCALGRAGIVPAEAKREGDGATPAAVLPLRRLLFRADRLPRPTAAVPVEPIAPDDGWCDDPGDPAYNRMVRLPHPARHERLWREDGLYDLVGVLGWNDAPTVPGRGSAIFLHVASPGLGPTEGCIALALPDLLAVLPGLRAIEVRPA</sequence>
<reference evidence="3" key="1">
    <citation type="submission" date="2021-06" db="EMBL/GenBank/DDBJ databases">
        <title>Elioraea tepida, sp. nov., a moderately thermophilic aerobic anoxygenic phototrophic bacterium isolated from an alkaline siliceous hot spring mat community in Yellowstone National Park, WY, USA.</title>
        <authorList>
            <person name="Saini M.K."/>
            <person name="Yoshida S."/>
            <person name="Sebastian A."/>
            <person name="Hirose S."/>
            <person name="Hara E."/>
            <person name="Tamaki H."/>
            <person name="Soulier N.T."/>
            <person name="Albert I."/>
            <person name="Hanada S."/>
            <person name="Bryant D.A."/>
            <person name="Tank M."/>
        </authorList>
    </citation>
    <scope>NUCLEOTIDE SEQUENCE</scope>
    <source>
        <strain evidence="3">MS-P2</strain>
    </source>
</reference>
<dbReference type="Pfam" id="PF03734">
    <property type="entry name" value="YkuD"/>
    <property type="match status" value="1"/>
</dbReference>
<keyword evidence="1" id="KW-0961">Cell wall biogenesis/degradation</keyword>
<gene>
    <name evidence="3" type="ORF">KO353_07485</name>
</gene>
<keyword evidence="1" id="KW-0573">Peptidoglycan synthesis</keyword>
<dbReference type="GO" id="GO:0071555">
    <property type="term" value="P:cell wall organization"/>
    <property type="evidence" value="ECO:0007669"/>
    <property type="project" value="UniProtKB-UniRule"/>
</dbReference>
<feature type="domain" description="L,D-TPase catalytic" evidence="2">
    <location>
        <begin position="1"/>
        <end position="160"/>
    </location>
</feature>
<dbReference type="GO" id="GO:0016740">
    <property type="term" value="F:transferase activity"/>
    <property type="evidence" value="ECO:0007669"/>
    <property type="project" value="InterPro"/>
</dbReference>
<dbReference type="KEGG" id="elio:KO353_07485"/>
<keyword evidence="4" id="KW-1185">Reference proteome</keyword>
<name>A0A975U4P2_9PROT</name>
<protein>
    <recommendedName>
        <fullName evidence="2">L,D-TPase catalytic domain-containing protein</fullName>
    </recommendedName>
</protein>
<evidence type="ECO:0000313" key="4">
    <source>
        <dbReference type="Proteomes" id="UP000694001"/>
    </source>
</evidence>
<feature type="active site" description="Nucleophile" evidence="1">
    <location>
        <position position="137"/>
    </location>
</feature>
<dbReference type="Proteomes" id="UP000694001">
    <property type="component" value="Chromosome"/>
</dbReference>
<proteinExistence type="predicted"/>
<dbReference type="AlphaFoldDB" id="A0A975U4P2"/>
<dbReference type="GO" id="GO:0009252">
    <property type="term" value="P:peptidoglycan biosynthetic process"/>
    <property type="evidence" value="ECO:0007669"/>
    <property type="project" value="UniProtKB-KW"/>
</dbReference>
<dbReference type="PROSITE" id="PS52029">
    <property type="entry name" value="LD_TPASE"/>
    <property type="match status" value="1"/>
</dbReference>
<organism evidence="3 4">
    <name type="scientific">Elioraea tepida</name>
    <dbReference type="NCBI Taxonomy" id="2843330"/>
    <lineage>
        <taxon>Bacteria</taxon>
        <taxon>Pseudomonadati</taxon>
        <taxon>Pseudomonadota</taxon>
        <taxon>Alphaproteobacteria</taxon>
        <taxon>Acetobacterales</taxon>
        <taxon>Elioraeaceae</taxon>
        <taxon>Elioraea</taxon>
    </lineage>
</organism>
<evidence type="ECO:0000313" key="3">
    <source>
        <dbReference type="EMBL" id="QXM26249.1"/>
    </source>
</evidence>
<evidence type="ECO:0000259" key="2">
    <source>
        <dbReference type="PROSITE" id="PS52029"/>
    </source>
</evidence>
<dbReference type="PANTHER" id="PTHR38589">
    <property type="entry name" value="BLR0621 PROTEIN"/>
    <property type="match status" value="1"/>
</dbReference>
<feature type="active site" description="Proton donor/acceptor" evidence="1">
    <location>
        <position position="125"/>
    </location>
</feature>
<dbReference type="PANTHER" id="PTHR38589:SF1">
    <property type="entry name" value="BLR0621 PROTEIN"/>
    <property type="match status" value="1"/>
</dbReference>
<dbReference type="GO" id="GO:0008360">
    <property type="term" value="P:regulation of cell shape"/>
    <property type="evidence" value="ECO:0007669"/>
    <property type="project" value="UniProtKB-UniRule"/>
</dbReference>
<comment type="pathway">
    <text evidence="1">Cell wall biogenesis; peptidoglycan biosynthesis.</text>
</comment>
<keyword evidence="1" id="KW-0133">Cell shape</keyword>